<organism evidence="1 2">
    <name type="scientific">Nitrosomonas communis</name>
    <dbReference type="NCBI Taxonomy" id="44574"/>
    <lineage>
        <taxon>Bacteria</taxon>
        <taxon>Pseudomonadati</taxon>
        <taxon>Pseudomonadota</taxon>
        <taxon>Betaproteobacteria</taxon>
        <taxon>Nitrosomonadales</taxon>
        <taxon>Nitrosomonadaceae</taxon>
        <taxon>Nitrosomonas</taxon>
    </lineage>
</organism>
<gene>
    <name evidence="1" type="ORF">SAMN05421882_101951</name>
</gene>
<evidence type="ECO:0000313" key="2">
    <source>
        <dbReference type="Proteomes" id="UP000183454"/>
    </source>
</evidence>
<dbReference type="Gene3D" id="3.10.450.530">
    <property type="entry name" value="Ribonuclease toxin, BrnT, of type II toxin-antitoxin system"/>
    <property type="match status" value="1"/>
</dbReference>
<name>A0A1H2V4H2_9PROT</name>
<dbReference type="InterPro" id="IPR007460">
    <property type="entry name" value="BrnT_toxin"/>
</dbReference>
<dbReference type="Pfam" id="PF04365">
    <property type="entry name" value="BrnT_toxin"/>
    <property type="match status" value="1"/>
</dbReference>
<dbReference type="Proteomes" id="UP000183454">
    <property type="component" value="Unassembled WGS sequence"/>
</dbReference>
<accession>A0A1H2V4H2</accession>
<dbReference type="InterPro" id="IPR038573">
    <property type="entry name" value="BrnT_sf"/>
</dbReference>
<dbReference type="RefSeq" id="WP_074667041.1">
    <property type="nucleotide sequence ID" value="NZ_FNNH01000019.1"/>
</dbReference>
<dbReference type="EMBL" id="FNNH01000019">
    <property type="protein sequence ID" value="SDW63203.1"/>
    <property type="molecule type" value="Genomic_DNA"/>
</dbReference>
<dbReference type="AlphaFoldDB" id="A0A1H2V4H2"/>
<reference evidence="1 2" key="1">
    <citation type="submission" date="2016-10" db="EMBL/GenBank/DDBJ databases">
        <authorList>
            <person name="de Groot N.N."/>
        </authorList>
    </citation>
    <scope>NUCLEOTIDE SEQUENCE [LARGE SCALE GENOMIC DNA]</scope>
    <source>
        <strain evidence="1 2">Nm110</strain>
    </source>
</reference>
<evidence type="ECO:0008006" key="3">
    <source>
        <dbReference type="Google" id="ProtNLM"/>
    </source>
</evidence>
<proteinExistence type="predicted"/>
<protein>
    <recommendedName>
        <fullName evidence="3">BrnT family toxin</fullName>
    </recommendedName>
</protein>
<sequence>MQYNFEWDPHKAKANIVKHSVNFQQATEVFWDALQLTIFDEEHSDTEDRWITLGKTQNGILLVVMHTFSKYENNITIRIISARKATQHEQHQYEGNQ</sequence>
<evidence type="ECO:0000313" key="1">
    <source>
        <dbReference type="EMBL" id="SDW63203.1"/>
    </source>
</evidence>